<evidence type="ECO:0000256" key="2">
    <source>
        <dbReference type="SAM" id="SignalP"/>
    </source>
</evidence>
<feature type="compositionally biased region" description="Gly residues" evidence="1">
    <location>
        <begin position="89"/>
        <end position="100"/>
    </location>
</feature>
<dbReference type="RefSeq" id="WP_203817078.1">
    <property type="nucleotide sequence ID" value="NZ_BAAABP010000071.1"/>
</dbReference>
<dbReference type="AlphaFoldDB" id="A0A919IYH0"/>
<evidence type="ECO:0000313" key="3">
    <source>
        <dbReference type="EMBL" id="GIE10538.1"/>
    </source>
</evidence>
<reference evidence="3" key="1">
    <citation type="submission" date="2021-01" db="EMBL/GenBank/DDBJ databases">
        <title>Whole genome shotgun sequence of Actinoplanes ferrugineus NBRC 15555.</title>
        <authorList>
            <person name="Komaki H."/>
            <person name="Tamura T."/>
        </authorList>
    </citation>
    <scope>NUCLEOTIDE SEQUENCE</scope>
    <source>
        <strain evidence="3">NBRC 15555</strain>
    </source>
</reference>
<evidence type="ECO:0000256" key="1">
    <source>
        <dbReference type="SAM" id="MobiDB-lite"/>
    </source>
</evidence>
<accession>A0A919IYH0</accession>
<feature type="signal peptide" evidence="2">
    <location>
        <begin position="1"/>
        <end position="27"/>
    </location>
</feature>
<feature type="region of interest" description="Disordered" evidence="1">
    <location>
        <begin position="82"/>
        <end position="106"/>
    </location>
</feature>
<proteinExistence type="predicted"/>
<dbReference type="Proteomes" id="UP000598174">
    <property type="component" value="Unassembled WGS sequence"/>
</dbReference>
<gene>
    <name evidence="3" type="ORF">Afe05nite_23780</name>
</gene>
<name>A0A919IYH0_9ACTN</name>
<protein>
    <recommendedName>
        <fullName evidence="5">Secreted protein</fullName>
    </recommendedName>
</protein>
<evidence type="ECO:0000313" key="4">
    <source>
        <dbReference type="Proteomes" id="UP000598174"/>
    </source>
</evidence>
<feature type="chain" id="PRO_5038139843" description="Secreted protein" evidence="2">
    <location>
        <begin position="28"/>
        <end position="106"/>
    </location>
</feature>
<organism evidence="3 4">
    <name type="scientific">Paractinoplanes ferrugineus</name>
    <dbReference type="NCBI Taxonomy" id="113564"/>
    <lineage>
        <taxon>Bacteria</taxon>
        <taxon>Bacillati</taxon>
        <taxon>Actinomycetota</taxon>
        <taxon>Actinomycetes</taxon>
        <taxon>Micromonosporales</taxon>
        <taxon>Micromonosporaceae</taxon>
        <taxon>Paractinoplanes</taxon>
    </lineage>
</organism>
<keyword evidence="4" id="KW-1185">Reference proteome</keyword>
<comment type="caution">
    <text evidence="3">The sequence shown here is derived from an EMBL/GenBank/DDBJ whole genome shotgun (WGS) entry which is preliminary data.</text>
</comment>
<evidence type="ECO:0008006" key="5">
    <source>
        <dbReference type="Google" id="ProtNLM"/>
    </source>
</evidence>
<sequence>MHTTTKLSMLLGAGLLTAVIGAGPAQASPAPPPHDDNDVIGYFDDRSDCEWVARIGDMQHRWDDADCDPVRFGPHRGMWALSADDNGWPGPGGQAQGQGWPGKPHH</sequence>
<keyword evidence="2" id="KW-0732">Signal</keyword>
<dbReference type="EMBL" id="BOMM01000016">
    <property type="protein sequence ID" value="GIE10538.1"/>
    <property type="molecule type" value="Genomic_DNA"/>
</dbReference>